<keyword evidence="4 5" id="KW-0472">Membrane</keyword>
<dbReference type="RefSeq" id="WP_109416913.1">
    <property type="nucleotide sequence ID" value="NZ_QEAS01000013.1"/>
</dbReference>
<evidence type="ECO:0000256" key="1">
    <source>
        <dbReference type="ARBA" id="ARBA00004370"/>
    </source>
</evidence>
<dbReference type="EMBL" id="QEAS01000013">
    <property type="protein sequence ID" value="PWG79669.1"/>
    <property type="molecule type" value="Genomic_DNA"/>
</dbReference>
<feature type="transmembrane region" description="Helical" evidence="5">
    <location>
        <begin position="98"/>
        <end position="119"/>
    </location>
</feature>
<dbReference type="InterPro" id="IPR023408">
    <property type="entry name" value="MscS_beta-dom_sf"/>
</dbReference>
<comment type="caution">
    <text evidence="7">The sequence shown here is derived from an EMBL/GenBank/DDBJ whole genome shotgun (WGS) entry which is preliminary data.</text>
</comment>
<evidence type="ECO:0000313" key="8">
    <source>
        <dbReference type="Proteomes" id="UP000245647"/>
    </source>
</evidence>
<keyword evidence="3 5" id="KW-1133">Transmembrane helix</keyword>
<gene>
    <name evidence="7" type="ORF">DDR33_16585</name>
</gene>
<dbReference type="GO" id="GO:0008381">
    <property type="term" value="F:mechanosensitive monoatomic ion channel activity"/>
    <property type="evidence" value="ECO:0007669"/>
    <property type="project" value="UniProtKB-ARBA"/>
</dbReference>
<dbReference type="InterPro" id="IPR010920">
    <property type="entry name" value="LSM_dom_sf"/>
</dbReference>
<comment type="subcellular location">
    <subcellularLocation>
        <location evidence="1">Membrane</location>
    </subcellularLocation>
</comment>
<evidence type="ECO:0000259" key="6">
    <source>
        <dbReference type="Pfam" id="PF00924"/>
    </source>
</evidence>
<dbReference type="PANTHER" id="PTHR30566">
    <property type="entry name" value="YNAI-RELATED MECHANOSENSITIVE ION CHANNEL"/>
    <property type="match status" value="1"/>
</dbReference>
<dbReference type="Gene3D" id="2.30.30.60">
    <property type="match status" value="1"/>
</dbReference>
<feature type="transmembrane region" description="Helical" evidence="5">
    <location>
        <begin position="14"/>
        <end position="35"/>
    </location>
</feature>
<reference evidence="7 8" key="1">
    <citation type="submission" date="2018-04" db="EMBL/GenBank/DDBJ databases">
        <title>Pedobacter chongqingensis sp. nov., isolated from a rottenly hemp rope.</title>
        <authorList>
            <person name="Cai Y."/>
        </authorList>
    </citation>
    <scope>NUCLEOTIDE SEQUENCE [LARGE SCALE GENOMIC DNA]</scope>
    <source>
        <strain evidence="7 8">FJ4-8</strain>
    </source>
</reference>
<sequence length="361" mass="40799">MNSILSFIENLPDFIWNAILISGAILTGLLARAIIRSFLRFNYRKTKFYLFNEVSTHLHAPAGYFLPLVMLNIVLPALRLQKPVAHNLDRITEICLTIAFAAMLIRTVRIFQAVILHIYDINQANNLKARRIMTQLQYVRQLAVAIIVILTIAAILLSFDNLRKLGTGLLGGVAIGATIVGFAAQQSLGNLLAGFQIAFTQPIRIDDVLVVEGEWGRVEEITLTYVVLRIWDQRRLILPISYFINNPFQNWTRKTSEILGTVFLYLDYSVPVEELRAELTRLLQSSSLWDGKVNVLQVTDTKERTIEIRALMSSRNSGEAFDLRCYVRENLIKFVEKNYPGSLPRTRAEIDAPPAVTGKPA</sequence>
<dbReference type="Proteomes" id="UP000245647">
    <property type="component" value="Unassembled WGS sequence"/>
</dbReference>
<dbReference type="InterPro" id="IPR006685">
    <property type="entry name" value="MscS_channel_2nd"/>
</dbReference>
<dbReference type="OrthoDB" id="9792218at2"/>
<dbReference type="PANTHER" id="PTHR30566:SF25">
    <property type="entry name" value="INNER MEMBRANE PROTEIN"/>
    <property type="match status" value="1"/>
</dbReference>
<dbReference type="GO" id="GO:0016020">
    <property type="term" value="C:membrane"/>
    <property type="evidence" value="ECO:0007669"/>
    <property type="project" value="UniProtKB-SubCell"/>
</dbReference>
<organism evidence="7 8">
    <name type="scientific">Pararcticibacter amylolyticus</name>
    <dbReference type="NCBI Taxonomy" id="2173175"/>
    <lineage>
        <taxon>Bacteria</taxon>
        <taxon>Pseudomonadati</taxon>
        <taxon>Bacteroidota</taxon>
        <taxon>Sphingobacteriia</taxon>
        <taxon>Sphingobacteriales</taxon>
        <taxon>Sphingobacteriaceae</taxon>
        <taxon>Pararcticibacter</taxon>
    </lineage>
</organism>
<accession>A0A2U2PEW9</accession>
<evidence type="ECO:0000256" key="2">
    <source>
        <dbReference type="ARBA" id="ARBA00022692"/>
    </source>
</evidence>
<name>A0A2U2PEW9_9SPHI</name>
<keyword evidence="8" id="KW-1185">Reference proteome</keyword>
<feature type="domain" description="Mechanosensitive ion channel MscS" evidence="6">
    <location>
        <begin position="187"/>
        <end position="253"/>
    </location>
</feature>
<evidence type="ECO:0000256" key="4">
    <source>
        <dbReference type="ARBA" id="ARBA00023136"/>
    </source>
</evidence>
<proteinExistence type="predicted"/>
<dbReference type="Gene3D" id="1.10.287.1260">
    <property type="match status" value="1"/>
</dbReference>
<evidence type="ECO:0000313" key="7">
    <source>
        <dbReference type="EMBL" id="PWG79669.1"/>
    </source>
</evidence>
<feature type="transmembrane region" description="Helical" evidence="5">
    <location>
        <begin position="56"/>
        <end position="78"/>
    </location>
</feature>
<evidence type="ECO:0000256" key="3">
    <source>
        <dbReference type="ARBA" id="ARBA00022989"/>
    </source>
</evidence>
<feature type="transmembrane region" description="Helical" evidence="5">
    <location>
        <begin position="165"/>
        <end position="184"/>
    </location>
</feature>
<keyword evidence="2 5" id="KW-0812">Transmembrane</keyword>
<dbReference type="Pfam" id="PF00924">
    <property type="entry name" value="MS_channel_2nd"/>
    <property type="match status" value="1"/>
</dbReference>
<protein>
    <submittedName>
        <fullName evidence="7">Mechanosensitive ion channel protein MscS</fullName>
    </submittedName>
</protein>
<dbReference type="SUPFAM" id="SSF50182">
    <property type="entry name" value="Sm-like ribonucleoproteins"/>
    <property type="match status" value="1"/>
</dbReference>
<evidence type="ECO:0000256" key="5">
    <source>
        <dbReference type="SAM" id="Phobius"/>
    </source>
</evidence>
<dbReference type="AlphaFoldDB" id="A0A2U2PEW9"/>
<feature type="transmembrane region" description="Helical" evidence="5">
    <location>
        <begin position="139"/>
        <end position="159"/>
    </location>
</feature>